<dbReference type="Gene3D" id="2.60.40.150">
    <property type="entry name" value="C2 domain"/>
    <property type="match status" value="1"/>
</dbReference>
<dbReference type="SUPFAM" id="SSF46689">
    <property type="entry name" value="Homeodomain-like"/>
    <property type="match status" value="1"/>
</dbReference>
<dbReference type="SUPFAM" id="SSF49562">
    <property type="entry name" value="C2 domain (Calcium/lipid-binding domain, CaLB)"/>
    <property type="match status" value="1"/>
</dbReference>
<dbReference type="GO" id="GO:0006952">
    <property type="term" value="P:defense response"/>
    <property type="evidence" value="ECO:0007669"/>
    <property type="project" value="InterPro"/>
</dbReference>
<accession>A0A9E7FQL7</accession>
<sequence>MEAAATDCLFLEINLISAQGLQPPGGNRRLQAYAVIWIDSSVKLRTLVDRVGGENPTWNDKFLFRVHPSFLADDSPCAYSVEIYAAGGWYLPDSLVGSVRFLVGNLRLLSRHSDRPVFDAVGIRRPSGRFQGVLNVGAAVLGSVPAVAARALAIRPAIGYRSLMAGRGGPKAKKRRPLRERNKASSSSASSVASSDEDRAAEDADAAFCGPCVLGFPRRLHPARNLDRIPWATESSGDKSLEIYETEIATDLSTATVRRQEERTTGTDTIFLDALKVMGAPSFPLLRLLLARHLAESMEKRRRGCAKDIDHHQDDGSEEVSSSEWEFIDMSEEEVDIICRMYRLVGDRWEMIAGRVPGRTPEAIERYWKMRHEPCFAERRLKRRRTQTRHQRLG</sequence>
<dbReference type="SMART" id="SM00717">
    <property type="entry name" value="SANT"/>
    <property type="match status" value="1"/>
</dbReference>
<evidence type="ECO:0000313" key="5">
    <source>
        <dbReference type="Proteomes" id="UP001055439"/>
    </source>
</evidence>
<dbReference type="Pfam" id="PF00249">
    <property type="entry name" value="Myb_DNA-binding"/>
    <property type="match status" value="1"/>
</dbReference>
<dbReference type="InterPro" id="IPR001005">
    <property type="entry name" value="SANT/Myb"/>
</dbReference>
<proteinExistence type="predicted"/>
<evidence type="ECO:0000259" key="3">
    <source>
        <dbReference type="PROSITE" id="PS50090"/>
    </source>
</evidence>
<name>A0A9E7FQL7_9LILI</name>
<dbReference type="InterPro" id="IPR044750">
    <property type="entry name" value="C2_SRC2/BAP"/>
</dbReference>
<feature type="domain" description="C2" evidence="2">
    <location>
        <begin position="1"/>
        <end position="117"/>
    </location>
</feature>
<dbReference type="InterPro" id="IPR000008">
    <property type="entry name" value="C2_dom"/>
</dbReference>
<dbReference type="CDD" id="cd00167">
    <property type="entry name" value="SANT"/>
    <property type="match status" value="1"/>
</dbReference>
<dbReference type="PROSITE" id="PS50090">
    <property type="entry name" value="MYB_LIKE"/>
    <property type="match status" value="1"/>
</dbReference>
<reference evidence="4" key="1">
    <citation type="submission" date="2022-05" db="EMBL/GenBank/DDBJ databases">
        <title>The Musa troglodytarum L. genome provides insights into the mechanism of non-climacteric behaviour and enrichment of carotenoids.</title>
        <authorList>
            <person name="Wang J."/>
        </authorList>
    </citation>
    <scope>NUCLEOTIDE SEQUENCE</scope>
    <source>
        <tissue evidence="4">Leaf</tissue>
    </source>
</reference>
<gene>
    <name evidence="4" type="ORF">MUK42_20982</name>
</gene>
<dbReference type="OrthoDB" id="1909968at2759"/>
<evidence type="ECO:0000313" key="4">
    <source>
        <dbReference type="EMBL" id="URE00180.1"/>
    </source>
</evidence>
<dbReference type="PANTHER" id="PTHR32246">
    <property type="entry name" value="INGRESSION PROTEIN FIC1"/>
    <property type="match status" value="1"/>
</dbReference>
<dbReference type="Pfam" id="PF00168">
    <property type="entry name" value="C2"/>
    <property type="match status" value="1"/>
</dbReference>
<dbReference type="AlphaFoldDB" id="A0A9E7FQL7"/>
<dbReference type="Gene3D" id="1.10.10.60">
    <property type="entry name" value="Homeodomain-like"/>
    <property type="match status" value="1"/>
</dbReference>
<evidence type="ECO:0000259" key="2">
    <source>
        <dbReference type="PROSITE" id="PS50004"/>
    </source>
</evidence>
<protein>
    <submittedName>
        <fullName evidence="4">Transcription factor TRY</fullName>
    </submittedName>
</protein>
<dbReference type="InterPro" id="IPR035892">
    <property type="entry name" value="C2_domain_sf"/>
</dbReference>
<dbReference type="PROSITE" id="PS50004">
    <property type="entry name" value="C2"/>
    <property type="match status" value="1"/>
</dbReference>
<dbReference type="PANTHER" id="PTHR32246:SF69">
    <property type="entry name" value="CALCIUM-DEPENDENT LIPID-BINDING (CALB DOMAIN) FAMILY PROTEIN"/>
    <property type="match status" value="1"/>
</dbReference>
<dbReference type="Proteomes" id="UP001055439">
    <property type="component" value="Chromosome 5"/>
</dbReference>
<dbReference type="SMART" id="SM00239">
    <property type="entry name" value="C2"/>
    <property type="match status" value="1"/>
</dbReference>
<evidence type="ECO:0000256" key="1">
    <source>
        <dbReference type="SAM" id="MobiDB-lite"/>
    </source>
</evidence>
<dbReference type="EMBL" id="CP097507">
    <property type="protein sequence ID" value="URE00180.1"/>
    <property type="molecule type" value="Genomic_DNA"/>
</dbReference>
<keyword evidence="5" id="KW-1185">Reference proteome</keyword>
<feature type="compositionally biased region" description="Low complexity" evidence="1">
    <location>
        <begin position="184"/>
        <end position="194"/>
    </location>
</feature>
<dbReference type="InterPro" id="IPR009057">
    <property type="entry name" value="Homeodomain-like_sf"/>
</dbReference>
<organism evidence="4 5">
    <name type="scientific">Musa troglodytarum</name>
    <name type="common">fe'i banana</name>
    <dbReference type="NCBI Taxonomy" id="320322"/>
    <lineage>
        <taxon>Eukaryota</taxon>
        <taxon>Viridiplantae</taxon>
        <taxon>Streptophyta</taxon>
        <taxon>Embryophyta</taxon>
        <taxon>Tracheophyta</taxon>
        <taxon>Spermatophyta</taxon>
        <taxon>Magnoliopsida</taxon>
        <taxon>Liliopsida</taxon>
        <taxon>Zingiberales</taxon>
        <taxon>Musaceae</taxon>
        <taxon>Musa</taxon>
    </lineage>
</organism>
<dbReference type="CDD" id="cd04051">
    <property type="entry name" value="C2_SRC2_like"/>
    <property type="match status" value="1"/>
</dbReference>
<feature type="region of interest" description="Disordered" evidence="1">
    <location>
        <begin position="166"/>
        <end position="197"/>
    </location>
</feature>
<feature type="domain" description="Myb-like" evidence="3">
    <location>
        <begin position="331"/>
        <end position="372"/>
    </location>
</feature>